<organism evidence="5">
    <name type="scientific">marine sediment metagenome</name>
    <dbReference type="NCBI Taxonomy" id="412755"/>
    <lineage>
        <taxon>unclassified sequences</taxon>
        <taxon>metagenomes</taxon>
        <taxon>ecological metagenomes</taxon>
    </lineage>
</organism>
<dbReference type="InterPro" id="IPR006656">
    <property type="entry name" value="Mopterin_OxRdtase"/>
</dbReference>
<feature type="domain" description="4Fe-4S Mo/W bis-MGD-type" evidence="4">
    <location>
        <begin position="45"/>
        <end position="114"/>
    </location>
</feature>
<reference evidence="5" key="1">
    <citation type="journal article" date="2015" name="Nature">
        <title>Complex archaea that bridge the gap between prokaryotes and eukaryotes.</title>
        <authorList>
            <person name="Spang A."/>
            <person name="Saw J.H."/>
            <person name="Jorgensen S.L."/>
            <person name="Zaremba-Niedzwiedzka K."/>
            <person name="Martijn J."/>
            <person name="Lind A.E."/>
            <person name="van Eijk R."/>
            <person name="Schleper C."/>
            <person name="Guy L."/>
            <person name="Ettema T.J."/>
        </authorList>
    </citation>
    <scope>NUCLEOTIDE SEQUENCE</scope>
</reference>
<dbReference type="EMBL" id="LAZR01043572">
    <property type="protein sequence ID" value="KKL06759.1"/>
    <property type="molecule type" value="Genomic_DNA"/>
</dbReference>
<evidence type="ECO:0000313" key="5">
    <source>
        <dbReference type="EMBL" id="KKL06759.1"/>
    </source>
</evidence>
<proteinExistence type="predicted"/>
<name>A0A0F9AB56_9ZZZZ</name>
<keyword evidence="2" id="KW-0408">Iron</keyword>
<dbReference type="SUPFAM" id="SSF53706">
    <property type="entry name" value="Formate dehydrogenase/DMSO reductase, domains 1-3"/>
    <property type="match status" value="1"/>
</dbReference>
<evidence type="ECO:0000256" key="2">
    <source>
        <dbReference type="ARBA" id="ARBA00023004"/>
    </source>
</evidence>
<dbReference type="InterPro" id="IPR006963">
    <property type="entry name" value="Mopterin_OxRdtase_4Fe-4S_dom"/>
</dbReference>
<dbReference type="AlphaFoldDB" id="A0A0F9AB56"/>
<dbReference type="GO" id="GO:0046872">
    <property type="term" value="F:metal ion binding"/>
    <property type="evidence" value="ECO:0007669"/>
    <property type="project" value="UniProtKB-KW"/>
</dbReference>
<feature type="non-terminal residue" evidence="5">
    <location>
        <position position="466"/>
    </location>
</feature>
<sequence length="466" mass="52257">AAGLALTAAQPIFAALKFITDVDNPLDFYPARDWETIYRNQFKHDSTYHFLCAPNDTHNCLLKAYVKNNVITRIGPSYGYGKAKDLYGNQASSRWEPRLCQKGLALIRRIQGPRRVKYPMIREGFKKWVDAGFPRQANGKPHAKYLNRGKEPFFRLSWDDAFEIAAKVYTNIATTYSGEKGKALLKSQDIYDPDSIETMGNAGTQVMKFRGGMPLLGITRVFGMYRLANSMALLDSHVRGTDEKTAMGASGFDNYTFHTDLPPGHTMVTGQQTIDWDLFSVENAKLLLAWGINWISTKMPDSHWLTEARLKGTKVISITVEYSSVASKSDEVLIIRPATDTVLALGMANVIISEKLYDAEYVKSRTDLPLLVRMDNLKLLRAEDAIAGFEPPKERRDTKVIRKGQKYGSPISVGGAQVISDELLDEWGSFVVWNKNSKDFAAITRDDVGEYFKATGIDPDLDGEYE</sequence>
<accession>A0A0F9AB56</accession>
<evidence type="ECO:0000256" key="3">
    <source>
        <dbReference type="ARBA" id="ARBA00023014"/>
    </source>
</evidence>
<dbReference type="PROSITE" id="PS51669">
    <property type="entry name" value="4FE4S_MOW_BIS_MGD"/>
    <property type="match status" value="1"/>
</dbReference>
<keyword evidence="1" id="KW-0479">Metal-binding</keyword>
<keyword evidence="3" id="KW-0411">Iron-sulfur</keyword>
<evidence type="ECO:0000256" key="1">
    <source>
        <dbReference type="ARBA" id="ARBA00022723"/>
    </source>
</evidence>
<dbReference type="Pfam" id="PF00384">
    <property type="entry name" value="Molybdopterin"/>
    <property type="match status" value="1"/>
</dbReference>
<dbReference type="InterPro" id="IPR050612">
    <property type="entry name" value="Prok_Mopterin_Oxidored"/>
</dbReference>
<dbReference type="Gene3D" id="3.40.50.12440">
    <property type="match status" value="1"/>
</dbReference>
<dbReference type="GO" id="GO:0016491">
    <property type="term" value="F:oxidoreductase activity"/>
    <property type="evidence" value="ECO:0007669"/>
    <property type="project" value="InterPro"/>
</dbReference>
<evidence type="ECO:0000259" key="4">
    <source>
        <dbReference type="PROSITE" id="PS51669"/>
    </source>
</evidence>
<gene>
    <name evidence="5" type="ORF">LCGC14_2592820</name>
</gene>
<comment type="caution">
    <text evidence="5">The sequence shown here is derived from an EMBL/GenBank/DDBJ whole genome shotgun (WGS) entry which is preliminary data.</text>
</comment>
<dbReference type="PANTHER" id="PTHR43742">
    <property type="entry name" value="TRIMETHYLAMINE-N-OXIDE REDUCTASE"/>
    <property type="match status" value="1"/>
</dbReference>
<feature type="non-terminal residue" evidence="5">
    <location>
        <position position="1"/>
    </location>
</feature>
<dbReference type="PANTHER" id="PTHR43742:SF6">
    <property type="entry name" value="OXIDOREDUCTASE YYAE-RELATED"/>
    <property type="match status" value="1"/>
</dbReference>
<protein>
    <recommendedName>
        <fullName evidence="4">4Fe-4S Mo/W bis-MGD-type domain-containing protein</fullName>
    </recommendedName>
</protein>
<dbReference type="GO" id="GO:0051536">
    <property type="term" value="F:iron-sulfur cluster binding"/>
    <property type="evidence" value="ECO:0007669"/>
    <property type="project" value="UniProtKB-KW"/>
</dbReference>